<dbReference type="AlphaFoldDB" id="A0A1T5LGY4"/>
<evidence type="ECO:0000256" key="1">
    <source>
        <dbReference type="ARBA" id="ARBA00023002"/>
    </source>
</evidence>
<name>A0A1T5LGY4_9MICO</name>
<dbReference type="EMBL" id="FUZQ01000006">
    <property type="protein sequence ID" value="SKC75240.1"/>
    <property type="molecule type" value="Genomic_DNA"/>
</dbReference>
<keyword evidence="4" id="KW-1185">Reference proteome</keyword>
<proteinExistence type="predicted"/>
<dbReference type="STRING" id="526729.SAMN04324258_3392"/>
<dbReference type="GO" id="GO:0042602">
    <property type="term" value="F:riboflavin reductase (NADPH) activity"/>
    <property type="evidence" value="ECO:0007669"/>
    <property type="project" value="TreeGrafter"/>
</dbReference>
<organism evidence="3 4">
    <name type="scientific">Krasilnikoviella flava</name>
    <dbReference type="NCBI Taxonomy" id="526729"/>
    <lineage>
        <taxon>Bacteria</taxon>
        <taxon>Bacillati</taxon>
        <taxon>Actinomycetota</taxon>
        <taxon>Actinomycetes</taxon>
        <taxon>Micrococcales</taxon>
        <taxon>Promicromonosporaceae</taxon>
        <taxon>Krasilnikoviella</taxon>
    </lineage>
</organism>
<dbReference type="InterPro" id="IPR012349">
    <property type="entry name" value="Split_barrel_FMN-bd"/>
</dbReference>
<protein>
    <submittedName>
        <fullName evidence="3">Flavin reductase ActVB</fullName>
    </submittedName>
</protein>
<keyword evidence="1" id="KW-0560">Oxidoreductase</keyword>
<dbReference type="SUPFAM" id="SSF50475">
    <property type="entry name" value="FMN-binding split barrel"/>
    <property type="match status" value="1"/>
</dbReference>
<dbReference type="PANTHER" id="PTHR30466:SF1">
    <property type="entry name" value="FMN REDUCTASE (NADH) RUTF"/>
    <property type="match status" value="1"/>
</dbReference>
<dbReference type="InterPro" id="IPR002563">
    <property type="entry name" value="Flavin_Rdtase-like_dom"/>
</dbReference>
<accession>A0A1T5LGY4</accession>
<gene>
    <name evidence="3" type="ORF">SAMN04324258_3392</name>
</gene>
<dbReference type="SMART" id="SM00903">
    <property type="entry name" value="Flavin_Reduct"/>
    <property type="match status" value="1"/>
</dbReference>
<dbReference type="PANTHER" id="PTHR30466">
    <property type="entry name" value="FLAVIN REDUCTASE"/>
    <property type="match status" value="1"/>
</dbReference>
<reference evidence="3 4" key="1">
    <citation type="submission" date="2017-02" db="EMBL/GenBank/DDBJ databases">
        <authorList>
            <person name="Peterson S.W."/>
        </authorList>
    </citation>
    <scope>NUCLEOTIDE SEQUENCE [LARGE SCALE GENOMIC DNA]</scope>
    <source>
        <strain evidence="3 4">DSM 21481</strain>
    </source>
</reference>
<evidence type="ECO:0000259" key="2">
    <source>
        <dbReference type="SMART" id="SM00903"/>
    </source>
</evidence>
<sequence length="177" mass="18199">MLMTSTSPRGSVADGFRDAMAGLASGVCVVTTTAGGVPAGLTTTAVMSVSLDPPLVAVGVGRTSRTLEPLRAARRFAVHVLPHDREDVAAVFASKATDKFAGLAVRPGEGGVPVLADVARHVVECETWAEVEAGDHVLLVGRVVRVHGAAAADGRALVHFDRAFHPVGAARSEQECA</sequence>
<evidence type="ECO:0000313" key="3">
    <source>
        <dbReference type="EMBL" id="SKC75240.1"/>
    </source>
</evidence>
<dbReference type="Pfam" id="PF01613">
    <property type="entry name" value="Flavin_Reduct"/>
    <property type="match status" value="1"/>
</dbReference>
<dbReference type="Gene3D" id="2.30.110.10">
    <property type="entry name" value="Electron Transport, Fmn-binding Protein, Chain A"/>
    <property type="match status" value="1"/>
</dbReference>
<dbReference type="Proteomes" id="UP000189777">
    <property type="component" value="Unassembled WGS sequence"/>
</dbReference>
<dbReference type="InterPro" id="IPR050268">
    <property type="entry name" value="NADH-dep_flavin_reductase"/>
</dbReference>
<feature type="domain" description="Flavin reductase like" evidence="2">
    <location>
        <begin position="20"/>
        <end position="166"/>
    </location>
</feature>
<dbReference type="GO" id="GO:0010181">
    <property type="term" value="F:FMN binding"/>
    <property type="evidence" value="ECO:0007669"/>
    <property type="project" value="InterPro"/>
</dbReference>
<evidence type="ECO:0000313" key="4">
    <source>
        <dbReference type="Proteomes" id="UP000189777"/>
    </source>
</evidence>